<reference evidence="3" key="1">
    <citation type="submission" date="2016-05" db="EMBL/GenBank/DDBJ databases">
        <authorList>
            <person name="Naeem Raeece"/>
        </authorList>
    </citation>
    <scope>NUCLEOTIDE SEQUENCE [LARGE SCALE GENOMIC DNA]</scope>
</reference>
<feature type="region of interest" description="Disordered" evidence="1">
    <location>
        <begin position="291"/>
        <end position="364"/>
    </location>
</feature>
<feature type="compositionally biased region" description="Low complexity" evidence="1">
    <location>
        <begin position="429"/>
        <end position="476"/>
    </location>
</feature>
<accession>A0A1A9AK35</accession>
<feature type="region of interest" description="Disordered" evidence="1">
    <location>
        <begin position="203"/>
        <end position="273"/>
    </location>
</feature>
<feature type="compositionally biased region" description="Polar residues" evidence="1">
    <location>
        <begin position="299"/>
        <end position="313"/>
    </location>
</feature>
<feature type="region of interest" description="Disordered" evidence="1">
    <location>
        <begin position="423"/>
        <end position="626"/>
    </location>
</feature>
<feature type="compositionally biased region" description="Basic and acidic residues" evidence="1">
    <location>
        <begin position="613"/>
        <end position="626"/>
    </location>
</feature>
<evidence type="ECO:0000256" key="1">
    <source>
        <dbReference type="SAM" id="MobiDB-lite"/>
    </source>
</evidence>
<feature type="compositionally biased region" description="Low complexity" evidence="1">
    <location>
        <begin position="339"/>
        <end position="349"/>
    </location>
</feature>
<feature type="compositionally biased region" description="Basic and acidic residues" evidence="1">
    <location>
        <begin position="484"/>
        <end position="498"/>
    </location>
</feature>
<gene>
    <name evidence="2" type="ORF">POVWA2_076530</name>
</gene>
<dbReference type="AlphaFoldDB" id="A0A1A9AK35"/>
<organism evidence="2 3">
    <name type="scientific">Plasmodium ovale wallikeri</name>
    <dbReference type="NCBI Taxonomy" id="864142"/>
    <lineage>
        <taxon>Eukaryota</taxon>
        <taxon>Sar</taxon>
        <taxon>Alveolata</taxon>
        <taxon>Apicomplexa</taxon>
        <taxon>Aconoidasida</taxon>
        <taxon>Haemosporida</taxon>
        <taxon>Plasmodiidae</taxon>
        <taxon>Plasmodium</taxon>
        <taxon>Plasmodium (Plasmodium)</taxon>
    </lineage>
</organism>
<protein>
    <submittedName>
        <fullName evidence="2">STP1 protein</fullName>
    </submittedName>
</protein>
<dbReference type="Proteomes" id="UP000078550">
    <property type="component" value="Unassembled WGS sequence"/>
</dbReference>
<feature type="compositionally biased region" description="Low complexity" evidence="1">
    <location>
        <begin position="263"/>
        <end position="273"/>
    </location>
</feature>
<feature type="compositionally biased region" description="Pro residues" evidence="1">
    <location>
        <begin position="350"/>
        <end position="361"/>
    </location>
</feature>
<sequence length="626" mass="68533">MNRQIGDSSLHMVDVVKFKAAVKEHIHKLILKHGQSKCGLIYDKLCIELDSFINKTKEQTLKDQTPQAISIFNMRWNNEERSFINNTFSEFGFQNLCYPKGSLKYSSNLRKLIQKFIKFCREKEDRRTNAAGTNKYSECTAYNKWIDTERQRFQRDYLTIVAEMTQKKLLRYFRVLKNSDEFDPNKEYLKYKLDCSNYSGAPTPKFPRQRLPGATVIHPKPKVPELSHNGKKTEKPNGQNLPKVPMEGKKDINSAQPPKDTKSSGSDTGTTITPTIAQLNNRATEVTHTIPKVPPSIPTLGNNVHNPTEQSRGTPVIQLKPAIPPVTTSDLVRNPPQLTSPDPTLYPSTSLPPGPLPPPNPGKVIDSQITTDSITTSDSTTVTASDLTTATFEVSGSPTVTKTVQSTDVSPVQEQTPVLDPFVSVSPASSTGLSTSTTTSIVTTTTTAPTSDTSTTMSTPQRTVTSTVQVSSTSPQDPNLTSSIKEHKGSPSPDDSHDQQIPSHSSKSGETHFITPVVTNSGDPGNSPVTTLTRGTQEQSNDQIQVPQPPLSISTSQDSAPTRSITGNTIDNDPQTPTKQMDQQIKRAANQHSDKRSDISAATDQNGDSVTASKDKTSSTTRDDEK</sequence>
<evidence type="ECO:0000313" key="3">
    <source>
        <dbReference type="Proteomes" id="UP000078550"/>
    </source>
</evidence>
<feature type="compositionally biased region" description="Polar residues" evidence="1">
    <location>
        <begin position="499"/>
        <end position="508"/>
    </location>
</feature>
<feature type="compositionally biased region" description="Polar residues" evidence="1">
    <location>
        <begin position="517"/>
        <end position="583"/>
    </location>
</feature>
<feature type="compositionally biased region" description="Polar residues" evidence="1">
    <location>
        <begin position="600"/>
        <end position="612"/>
    </location>
</feature>
<evidence type="ECO:0000313" key="2">
    <source>
        <dbReference type="EMBL" id="SBT56978.1"/>
    </source>
</evidence>
<name>A0A1A9AK35_PLAOA</name>
<proteinExistence type="predicted"/>
<dbReference type="EMBL" id="FLRE01001651">
    <property type="protein sequence ID" value="SBT56978.1"/>
    <property type="molecule type" value="Genomic_DNA"/>
</dbReference>